<dbReference type="EMBL" id="MCBS01013333">
    <property type="protein sequence ID" value="RKF84242.1"/>
    <property type="molecule type" value="Genomic_DNA"/>
</dbReference>
<accession>A0A420JBX2</accession>
<evidence type="ECO:0008006" key="3">
    <source>
        <dbReference type="Google" id="ProtNLM"/>
    </source>
</evidence>
<dbReference type="Proteomes" id="UP000285326">
    <property type="component" value="Unassembled WGS sequence"/>
</dbReference>
<gene>
    <name evidence="1" type="ORF">GcM1_133003</name>
</gene>
<evidence type="ECO:0000313" key="1">
    <source>
        <dbReference type="EMBL" id="RKF84242.1"/>
    </source>
</evidence>
<dbReference type="AlphaFoldDB" id="A0A420JBX2"/>
<reference evidence="1 2" key="1">
    <citation type="journal article" date="2018" name="BMC Genomics">
        <title>Comparative genome analyses reveal sequence features reflecting distinct modes of host-adaptation between dicot and monocot powdery mildew.</title>
        <authorList>
            <person name="Wu Y."/>
            <person name="Ma X."/>
            <person name="Pan Z."/>
            <person name="Kale S.D."/>
            <person name="Song Y."/>
            <person name="King H."/>
            <person name="Zhang Q."/>
            <person name="Presley C."/>
            <person name="Deng X."/>
            <person name="Wei C.I."/>
            <person name="Xiao S."/>
        </authorList>
    </citation>
    <scope>NUCLEOTIDE SEQUENCE [LARGE SCALE GENOMIC DNA]</scope>
    <source>
        <strain evidence="1">UMSG1</strain>
    </source>
</reference>
<name>A0A420JBX2_9PEZI</name>
<evidence type="ECO:0000313" key="2">
    <source>
        <dbReference type="Proteomes" id="UP000285326"/>
    </source>
</evidence>
<protein>
    <recommendedName>
        <fullName evidence="3">DDE-1 domain-containing protein</fullName>
    </recommendedName>
</protein>
<sequence length="248" mass="28158">TSFHHLKSRYLPNFDAIYLNSTTPWLNQKKDLIDKAIKGLQDGLYSSARKAGLSCGEISHTAIKANMRARTGQSGGTNKKLSDEQEAALSLYCDRFLYLRTNYKKKYVRLAVNSIIGAACSTGKYKSKQSRSISAARKIAAQEEEIIKRFERFEATMKEYNIDIRNLWNFDETGFRIGIYLVDPENREYATVIEAISAGGKNTEPMVILSGQLVKEKHFKNGQHDDVFMAATESGYNNDRLPLKWLEH</sequence>
<comment type="caution">
    <text evidence="1">The sequence shown here is derived from an EMBL/GenBank/DDBJ whole genome shotgun (WGS) entry which is preliminary data.</text>
</comment>
<feature type="non-terminal residue" evidence="1">
    <location>
        <position position="1"/>
    </location>
</feature>
<organism evidence="1 2">
    <name type="scientific">Golovinomyces cichoracearum</name>
    <dbReference type="NCBI Taxonomy" id="62708"/>
    <lineage>
        <taxon>Eukaryota</taxon>
        <taxon>Fungi</taxon>
        <taxon>Dikarya</taxon>
        <taxon>Ascomycota</taxon>
        <taxon>Pezizomycotina</taxon>
        <taxon>Leotiomycetes</taxon>
        <taxon>Erysiphales</taxon>
        <taxon>Erysiphaceae</taxon>
        <taxon>Golovinomyces</taxon>
    </lineage>
</organism>
<proteinExistence type="predicted"/>